<dbReference type="Gene3D" id="3.30.360.10">
    <property type="entry name" value="Dihydrodipicolinate Reductase, domain 2"/>
    <property type="match status" value="1"/>
</dbReference>
<dbReference type="GO" id="GO:0000166">
    <property type="term" value="F:nucleotide binding"/>
    <property type="evidence" value="ECO:0007669"/>
    <property type="project" value="InterPro"/>
</dbReference>
<dbReference type="RefSeq" id="WP_133474956.1">
    <property type="nucleotide sequence ID" value="NZ_SNWP01000011.1"/>
</dbReference>
<dbReference type="Gene3D" id="3.40.50.720">
    <property type="entry name" value="NAD(P)-binding Rossmann-like Domain"/>
    <property type="match status" value="1"/>
</dbReference>
<evidence type="ECO:0000259" key="4">
    <source>
        <dbReference type="Pfam" id="PF02894"/>
    </source>
</evidence>
<accession>A0A4R6IWK4</accession>
<comment type="similarity">
    <text evidence="1">Belongs to the Gfo/Idh/MocA family.</text>
</comment>
<evidence type="ECO:0000313" key="5">
    <source>
        <dbReference type="EMBL" id="TDO27092.1"/>
    </source>
</evidence>
<dbReference type="Proteomes" id="UP000295741">
    <property type="component" value="Unassembled WGS sequence"/>
</dbReference>
<dbReference type="InterPro" id="IPR000683">
    <property type="entry name" value="Gfo/Idh/MocA-like_OxRdtase_N"/>
</dbReference>
<dbReference type="SUPFAM" id="SSF51735">
    <property type="entry name" value="NAD(P)-binding Rossmann-fold domains"/>
    <property type="match status" value="1"/>
</dbReference>
<gene>
    <name evidence="5" type="ORF">BC659_2411</name>
</gene>
<evidence type="ECO:0000313" key="6">
    <source>
        <dbReference type="Proteomes" id="UP000295741"/>
    </source>
</evidence>
<dbReference type="InterPro" id="IPR004104">
    <property type="entry name" value="Gfo/Idh/MocA-like_OxRdtase_C"/>
</dbReference>
<dbReference type="EMBL" id="SNWP01000011">
    <property type="protein sequence ID" value="TDO27092.1"/>
    <property type="molecule type" value="Genomic_DNA"/>
</dbReference>
<sequence>MQTIRTAILSFGLSGKVFHAPFIHQHPGYELVSIWERTKSASVEIYPYVKIVRSFEEILDDENIDLVIVNTPTGTHYEYAKKVLEAGKHAVVEKAFTSTVEEAIHLDQLAIEKNKVLSVFQNRRWDSDFQTVQKVIKDGLLGTVLEAEFHFDRFKDELSPKKHKETAGPGAGLLYDLGPHLIDQSICLFGMPEAVFADIRTLRTHSQVDDYIDLLLYYSSVRVRLKSGLLVKEPIPSFIVHGSVGSFIKSRADIQEAALLAGEKPDQPNWGEEPVSEMGLLNTKIHGTEERRQVPTLAGNYGSYYDLLYGALTGKNDNPVSAKDGIRVMQILEAAVKSNRDKKVIDL</sequence>
<proteinExistence type="inferred from homology"/>
<keyword evidence="6" id="KW-1185">Reference proteome</keyword>
<feature type="domain" description="Gfo/Idh/MocA-like oxidoreductase C-terminal" evidence="4">
    <location>
        <begin position="134"/>
        <end position="347"/>
    </location>
</feature>
<comment type="caution">
    <text evidence="5">The sequence shown here is derived from an EMBL/GenBank/DDBJ whole genome shotgun (WGS) entry which is preliminary data.</text>
</comment>
<dbReference type="OrthoDB" id="9815825at2"/>
<evidence type="ECO:0000256" key="2">
    <source>
        <dbReference type="ARBA" id="ARBA00023002"/>
    </source>
</evidence>
<name>A0A4R6IWK4_9BACT</name>
<dbReference type="Pfam" id="PF02894">
    <property type="entry name" value="GFO_IDH_MocA_C"/>
    <property type="match status" value="1"/>
</dbReference>
<keyword evidence="2" id="KW-0560">Oxidoreductase</keyword>
<reference evidence="5 6" key="1">
    <citation type="submission" date="2019-03" db="EMBL/GenBank/DDBJ databases">
        <title>Genomic Encyclopedia of Archaeal and Bacterial Type Strains, Phase II (KMG-II): from individual species to whole genera.</title>
        <authorList>
            <person name="Goeker M."/>
        </authorList>
    </citation>
    <scope>NUCLEOTIDE SEQUENCE [LARGE SCALE GENOMIC DNA]</scope>
    <source>
        <strain evidence="5 6">DSM 28323</strain>
    </source>
</reference>
<dbReference type="GO" id="GO:0016491">
    <property type="term" value="F:oxidoreductase activity"/>
    <property type="evidence" value="ECO:0007669"/>
    <property type="project" value="UniProtKB-KW"/>
</dbReference>
<dbReference type="AlphaFoldDB" id="A0A4R6IWK4"/>
<evidence type="ECO:0000256" key="1">
    <source>
        <dbReference type="ARBA" id="ARBA00010928"/>
    </source>
</evidence>
<feature type="domain" description="Gfo/Idh/MocA-like oxidoreductase N-terminal" evidence="3">
    <location>
        <begin position="4"/>
        <end position="119"/>
    </location>
</feature>
<evidence type="ECO:0000259" key="3">
    <source>
        <dbReference type="Pfam" id="PF01408"/>
    </source>
</evidence>
<dbReference type="PANTHER" id="PTHR43708">
    <property type="entry name" value="CONSERVED EXPRESSED OXIDOREDUCTASE (EUROFUNG)"/>
    <property type="match status" value="1"/>
</dbReference>
<organism evidence="5 6">
    <name type="scientific">Sediminibacterium goheungense</name>
    <dbReference type="NCBI Taxonomy" id="1086393"/>
    <lineage>
        <taxon>Bacteria</taxon>
        <taxon>Pseudomonadati</taxon>
        <taxon>Bacteroidota</taxon>
        <taxon>Chitinophagia</taxon>
        <taxon>Chitinophagales</taxon>
        <taxon>Chitinophagaceae</taxon>
        <taxon>Sediminibacterium</taxon>
    </lineage>
</organism>
<dbReference type="InterPro" id="IPR036291">
    <property type="entry name" value="NAD(P)-bd_dom_sf"/>
</dbReference>
<dbReference type="Pfam" id="PF01408">
    <property type="entry name" value="GFO_IDH_MocA"/>
    <property type="match status" value="1"/>
</dbReference>
<dbReference type="InterPro" id="IPR051317">
    <property type="entry name" value="Gfo/Idh/MocA_oxidoreduct"/>
</dbReference>
<protein>
    <submittedName>
        <fullName evidence="5">Putative dehydrogenase</fullName>
    </submittedName>
</protein>
<dbReference type="PANTHER" id="PTHR43708:SF5">
    <property type="entry name" value="CONSERVED EXPRESSED OXIDOREDUCTASE (EUROFUNG)-RELATED"/>
    <property type="match status" value="1"/>
</dbReference>